<evidence type="ECO:0000259" key="7">
    <source>
        <dbReference type="PROSITE" id="PS50072"/>
    </source>
</evidence>
<feature type="region of interest" description="Disordered" evidence="6">
    <location>
        <begin position="464"/>
        <end position="487"/>
    </location>
</feature>
<evidence type="ECO:0000313" key="9">
    <source>
        <dbReference type="EMBL" id="KAK3085515.1"/>
    </source>
</evidence>
<dbReference type="Gene3D" id="2.40.100.10">
    <property type="entry name" value="Cyclophilin-like"/>
    <property type="match status" value="1"/>
</dbReference>
<dbReference type="SMART" id="SM00167">
    <property type="entry name" value="VPS9"/>
    <property type="match status" value="1"/>
</dbReference>
<name>A0AA89BWU0_PINIB</name>
<dbReference type="PROSITE" id="PS50072">
    <property type="entry name" value="CSA_PPIASE_2"/>
    <property type="match status" value="1"/>
</dbReference>
<dbReference type="PANTHER" id="PTHR11071:SF561">
    <property type="entry name" value="PEPTIDYL-PROLYL CIS-TRANS ISOMERASE D-RELATED"/>
    <property type="match status" value="1"/>
</dbReference>
<evidence type="ECO:0000256" key="1">
    <source>
        <dbReference type="ARBA" id="ARBA00000971"/>
    </source>
</evidence>
<dbReference type="Proteomes" id="UP001186944">
    <property type="component" value="Unassembled WGS sequence"/>
</dbReference>
<protein>
    <recommendedName>
        <fullName evidence="2">peptidylprolyl isomerase</fullName>
        <ecNumber evidence="2">5.2.1.8</ecNumber>
    </recommendedName>
</protein>
<dbReference type="SUPFAM" id="SSF50891">
    <property type="entry name" value="Cyclophilin-like"/>
    <property type="match status" value="1"/>
</dbReference>
<dbReference type="EC" id="5.2.1.8" evidence="2"/>
<dbReference type="EMBL" id="VSWD01000012">
    <property type="protein sequence ID" value="KAK3085515.1"/>
    <property type="molecule type" value="Genomic_DNA"/>
</dbReference>
<dbReference type="InterPro" id="IPR037191">
    <property type="entry name" value="VPS9_dom_sf"/>
</dbReference>
<feature type="region of interest" description="Disordered" evidence="6">
    <location>
        <begin position="109"/>
        <end position="148"/>
    </location>
</feature>
<dbReference type="InterPro" id="IPR029000">
    <property type="entry name" value="Cyclophilin-like_dom_sf"/>
</dbReference>
<comment type="caution">
    <text evidence="9">The sequence shown here is derived from an EMBL/GenBank/DDBJ whole genome shotgun (WGS) entry which is preliminary data.</text>
</comment>
<dbReference type="Pfam" id="PF00160">
    <property type="entry name" value="Pro_isomerase"/>
    <property type="match status" value="1"/>
</dbReference>
<dbReference type="InterPro" id="IPR002130">
    <property type="entry name" value="Cyclophilin-type_PPIase_dom"/>
</dbReference>
<proteinExistence type="predicted"/>
<keyword evidence="4" id="KW-0697">Rotamase</keyword>
<feature type="compositionally biased region" description="Basic and acidic residues" evidence="6">
    <location>
        <begin position="332"/>
        <end position="381"/>
    </location>
</feature>
<evidence type="ECO:0000256" key="5">
    <source>
        <dbReference type="ARBA" id="ARBA00023235"/>
    </source>
</evidence>
<keyword evidence="3" id="KW-0732">Signal</keyword>
<dbReference type="GO" id="GO:0005737">
    <property type="term" value="C:cytoplasm"/>
    <property type="evidence" value="ECO:0007669"/>
    <property type="project" value="TreeGrafter"/>
</dbReference>
<evidence type="ECO:0000313" key="10">
    <source>
        <dbReference type="Proteomes" id="UP001186944"/>
    </source>
</evidence>
<evidence type="ECO:0000256" key="3">
    <source>
        <dbReference type="ARBA" id="ARBA00022729"/>
    </source>
</evidence>
<feature type="domain" description="PPIase cyclophilin-type" evidence="7">
    <location>
        <begin position="740"/>
        <end position="897"/>
    </location>
</feature>
<dbReference type="GO" id="GO:0003755">
    <property type="term" value="F:peptidyl-prolyl cis-trans isomerase activity"/>
    <property type="evidence" value="ECO:0007669"/>
    <property type="project" value="UniProtKB-KW"/>
</dbReference>
<organism evidence="9 10">
    <name type="scientific">Pinctada imbricata</name>
    <name type="common">Atlantic pearl-oyster</name>
    <name type="synonym">Pinctada martensii</name>
    <dbReference type="NCBI Taxonomy" id="66713"/>
    <lineage>
        <taxon>Eukaryota</taxon>
        <taxon>Metazoa</taxon>
        <taxon>Spiralia</taxon>
        <taxon>Lophotrochozoa</taxon>
        <taxon>Mollusca</taxon>
        <taxon>Bivalvia</taxon>
        <taxon>Autobranchia</taxon>
        <taxon>Pteriomorphia</taxon>
        <taxon>Pterioida</taxon>
        <taxon>Pterioidea</taxon>
        <taxon>Pteriidae</taxon>
        <taxon>Pinctada</taxon>
    </lineage>
</organism>
<dbReference type="GO" id="GO:0006457">
    <property type="term" value="P:protein folding"/>
    <property type="evidence" value="ECO:0007669"/>
    <property type="project" value="InterPro"/>
</dbReference>
<sequence>MKSVSEALRLDGESKLHEAYVKYIECILRITTKLLQNVKSHNGIVMVDKEVIKFVRLGQQCMERVNAVVNQIGKSGEGKPKSPQSRGVTPDYSDVNFCNFSSSSSGEYHSMHSSGCKSEPATPSGEHSITSQRGVRMSDPVPPLPQESDTIMYKKKKTLTPLEMAYKQNELLMRAYKARLEQMKASGKVSANLSLTMQRKMAENLAIAKAQEEALNKKMMERHMRLKEQANLKFGLSGEEQKEIYMKALDYEQDSAWLKGLREDLENNPEDGDVIRKVIQSVLSCSDHPLTQKLKEYQYKVYERLYPLVSDKMAEINDIRVPLPEMFWPEVGNHEDEQKTGKEVVKNEDKENEKKTVDGLEKNDSKDDEKKVDSGVEKDVDKEDEVNEDDLNEDTNSSENLESDKSITDVCEDVKEDLETALKKGEKTTKILREDNERIGRLVTQISSEYEKYSAEHMDDLFEDSNEEDEDDGTSLKEEESDVVLSTEAKTVGEISLKNLAQNAADMEKMKNEAYHRHLKGLSDDVHNYIDKIISLFIAVYEQLKSPVGRDQCYSLLEDPFFRPLWPYLQALFRLANRPKEAVLAYVMTQKHDCQPKVFGVIDKLQLVPKDDTPGPPYKLAIQDLTSLTQQYTMLGKLECLVRCSRQICQCVEDYYGQEHAPSIGADDLLPVLSYVIVQTGLPQIVSECHIMEQFIHEGYIMGEEGYCLTSIQTAVSYLVASGMTSKEQAGDYTVTKKVYFDVSIGGESKGRVVIGLFGDTVPKTVENFAQLAANPKGEGYPGSKFHRVIKDFMIQGGDFTKGDGTGGRSIYGGNFKDENFQLKHHGAGWVSMANAGPDTNGSQFFITTVETGWLDGRHVVFGKVLEGMDVVRAVERTATDSMDRPINDAVITDSGILDVGAPFDVDKKPAQG</sequence>
<keyword evidence="5" id="KW-0413">Isomerase</keyword>
<dbReference type="PROSITE" id="PS51205">
    <property type="entry name" value="VPS9"/>
    <property type="match status" value="1"/>
</dbReference>
<dbReference type="Pfam" id="PF02204">
    <property type="entry name" value="VPS9"/>
    <property type="match status" value="1"/>
</dbReference>
<evidence type="ECO:0000256" key="6">
    <source>
        <dbReference type="SAM" id="MobiDB-lite"/>
    </source>
</evidence>
<feature type="compositionally biased region" description="Acidic residues" evidence="6">
    <location>
        <begin position="382"/>
        <end position="393"/>
    </location>
</feature>
<dbReference type="CDD" id="cd01926">
    <property type="entry name" value="cyclophilin_ABH_like"/>
    <property type="match status" value="1"/>
</dbReference>
<evidence type="ECO:0000256" key="4">
    <source>
        <dbReference type="ARBA" id="ARBA00023110"/>
    </source>
</evidence>
<dbReference type="Gene3D" id="1.20.1050.80">
    <property type="entry name" value="VPS9 domain"/>
    <property type="match status" value="1"/>
</dbReference>
<dbReference type="SUPFAM" id="SSF109993">
    <property type="entry name" value="VPS9 domain"/>
    <property type="match status" value="1"/>
</dbReference>
<dbReference type="InterPro" id="IPR003123">
    <property type="entry name" value="VPS9"/>
</dbReference>
<accession>A0AA89BWU0</accession>
<dbReference type="FunFam" id="2.40.100.10:FF:000001">
    <property type="entry name" value="Peptidyl-prolyl cis-trans isomerase"/>
    <property type="match status" value="1"/>
</dbReference>
<evidence type="ECO:0000259" key="8">
    <source>
        <dbReference type="PROSITE" id="PS51205"/>
    </source>
</evidence>
<feature type="compositionally biased region" description="Acidic residues" evidence="6">
    <location>
        <begin position="464"/>
        <end position="473"/>
    </location>
</feature>
<dbReference type="PRINTS" id="PR00153">
    <property type="entry name" value="CSAPPISMRASE"/>
</dbReference>
<gene>
    <name evidence="9" type="ORF">FSP39_004464</name>
</gene>
<evidence type="ECO:0000256" key="2">
    <source>
        <dbReference type="ARBA" id="ARBA00013194"/>
    </source>
</evidence>
<dbReference type="PANTHER" id="PTHR11071">
    <property type="entry name" value="PEPTIDYL-PROLYL CIS-TRANS ISOMERASE"/>
    <property type="match status" value="1"/>
</dbReference>
<feature type="region of interest" description="Disordered" evidence="6">
    <location>
        <begin position="332"/>
        <end position="408"/>
    </location>
</feature>
<feature type="domain" description="VPS9" evidence="8">
    <location>
        <begin position="578"/>
        <end position="728"/>
    </location>
</feature>
<reference evidence="9" key="1">
    <citation type="submission" date="2019-08" db="EMBL/GenBank/DDBJ databases">
        <title>The improved chromosome-level genome for the pearl oyster Pinctada fucata martensii using PacBio sequencing and Hi-C.</title>
        <authorList>
            <person name="Zheng Z."/>
        </authorList>
    </citation>
    <scope>NUCLEOTIDE SEQUENCE</scope>
    <source>
        <strain evidence="9">ZZ-2019</strain>
        <tissue evidence="9">Adductor muscle</tissue>
    </source>
</reference>
<dbReference type="PROSITE" id="PS00170">
    <property type="entry name" value="CSA_PPIASE_1"/>
    <property type="match status" value="1"/>
</dbReference>
<dbReference type="GO" id="GO:0016018">
    <property type="term" value="F:cyclosporin A binding"/>
    <property type="evidence" value="ECO:0007669"/>
    <property type="project" value="TreeGrafter"/>
</dbReference>
<dbReference type="InterPro" id="IPR020892">
    <property type="entry name" value="Cyclophilin-type_PPIase_CS"/>
</dbReference>
<dbReference type="AlphaFoldDB" id="A0AA89BWU0"/>
<keyword evidence="10" id="KW-1185">Reference proteome</keyword>
<comment type="catalytic activity">
    <reaction evidence="1">
        <text>[protein]-peptidylproline (omega=180) = [protein]-peptidylproline (omega=0)</text>
        <dbReference type="Rhea" id="RHEA:16237"/>
        <dbReference type="Rhea" id="RHEA-COMP:10747"/>
        <dbReference type="Rhea" id="RHEA-COMP:10748"/>
        <dbReference type="ChEBI" id="CHEBI:83833"/>
        <dbReference type="ChEBI" id="CHEBI:83834"/>
        <dbReference type="EC" id="5.2.1.8"/>
    </reaction>
</comment>